<proteinExistence type="predicted"/>
<gene>
    <name evidence="2" type="ORF">F8568_045285</name>
</gene>
<name>A0A6I4MVU7_9ACTN</name>
<dbReference type="AlphaFoldDB" id="A0A6I4MVU7"/>
<dbReference type="Proteomes" id="UP000462055">
    <property type="component" value="Unassembled WGS sequence"/>
</dbReference>
<feature type="signal peptide" evidence="1">
    <location>
        <begin position="1"/>
        <end position="27"/>
    </location>
</feature>
<reference evidence="2" key="1">
    <citation type="submission" date="2019-12" db="EMBL/GenBank/DDBJ databases">
        <title>Actinomadura physcomitrii sp. nov., a novel actinomycete isolated from moss [Physcomitrium sphaericum (Ludw) Fuernr].</title>
        <authorList>
            <person name="Zhuang X."/>
        </authorList>
    </citation>
    <scope>NUCLEOTIDE SEQUENCE [LARGE SCALE GENOMIC DNA]</scope>
    <source>
        <strain evidence="2">LD22</strain>
    </source>
</reference>
<feature type="chain" id="PRO_5039600012" evidence="1">
    <location>
        <begin position="28"/>
        <end position="145"/>
    </location>
</feature>
<comment type="caution">
    <text evidence="2">The sequence shown here is derived from an EMBL/GenBank/DDBJ whole genome shotgun (WGS) entry which is preliminary data.</text>
</comment>
<evidence type="ECO:0000256" key="1">
    <source>
        <dbReference type="SAM" id="SignalP"/>
    </source>
</evidence>
<evidence type="ECO:0000313" key="2">
    <source>
        <dbReference type="EMBL" id="MWA07421.1"/>
    </source>
</evidence>
<protein>
    <submittedName>
        <fullName evidence="2">Uncharacterized protein</fullName>
    </submittedName>
</protein>
<dbReference type="RefSeq" id="WP_151600363.1">
    <property type="nucleotide sequence ID" value="NZ_WBMS02000074.1"/>
</dbReference>
<keyword evidence="1" id="KW-0732">Signal</keyword>
<accession>A0A6I4MVU7</accession>
<evidence type="ECO:0000313" key="3">
    <source>
        <dbReference type="Proteomes" id="UP000462055"/>
    </source>
</evidence>
<sequence>MKMKTRLSAFVAATSLAAGIAVVGATAADAASFSFKCVNNGGAGGKDKYIMSYANGHRAGRAYWAGNPQYGAPGDAMTAGDSLSDGWYAEAHLSTGRHISTRGLKAPANTKWATGNLPEGHKYTLQLRMRRGTSIVYSPGCTVTA</sequence>
<organism evidence="2 3">
    <name type="scientific">Actinomadura physcomitrii</name>
    <dbReference type="NCBI Taxonomy" id="2650748"/>
    <lineage>
        <taxon>Bacteria</taxon>
        <taxon>Bacillati</taxon>
        <taxon>Actinomycetota</taxon>
        <taxon>Actinomycetes</taxon>
        <taxon>Streptosporangiales</taxon>
        <taxon>Thermomonosporaceae</taxon>
        <taxon>Actinomadura</taxon>
    </lineage>
</organism>
<keyword evidence="3" id="KW-1185">Reference proteome</keyword>
<dbReference type="EMBL" id="WBMS02000074">
    <property type="protein sequence ID" value="MWA07421.1"/>
    <property type="molecule type" value="Genomic_DNA"/>
</dbReference>